<dbReference type="InParanoid" id="A9V6K1"/>
<dbReference type="KEGG" id="mbr:MONBRDRAFT_33612"/>
<dbReference type="PANTHER" id="PTHR24019">
    <property type="entry name" value="ADIPOLIN"/>
    <property type="match status" value="1"/>
</dbReference>
<keyword evidence="2" id="KW-0964">Secreted</keyword>
<sequence>MATRIFLTPASSSIGAGSTLTINVAALHDNGTADSTATSTVSLVAASGPSVIFTPSSRQVTLVSGEASFTVRGFTAGTVTISGTAASLEVVNAVYTIVPGPAAALGFGTEPTVVAGVATNLNIEVQDQYGNRATSAASTSATVTVTGDQSGTGVIRPSPNPRTVTITNGLGQVQLQTFLAEELTVHLQDSASTGYTVASDIFLTVQPGPASRMSSTLDVSSQTVGQNVVVSVQLFDQYDNLAANQDESILFALSPAGTSGSITITGGEGSQAISETIAQEYALTFTDTNGIDTSSAAQSITFTAGPVAAFELSVPSTLSVDQNISVQVVGRDAFDNIADSTSGPITLFTEFASQRTNIAASITLGLLSTHLSHLKTVGAAIVGVAADASFGTPEVSAAVELTPGATKYFVLSNATSGVNGFPAAQGSADTNATALVRAYDAFDNLATNHTATAVMAVSGRAFFSNNQSTQAITFVQGTASLVLYDRLAETVILSMQSSSASGATLASAVTITFVPGAAAQLLLGTEDELFYVGIYASITVTLTDAYGNRVTLADPLSVEVATNGTALGGMTASVVSGLGAVYLTSRREGPISVSMSSVNPVGPSIDDTLVLNFANLSSAAGETTRSGVRVRVQLSSADMHHLQLLANLATNASTSQLAYAAGAIADLFGNDLAERLLANSLVPSSFIPDRQPPQVAQAAVNVTYPSDVQEYRLHLTMSEPIVAASIDPTKIQLWSGANPDTSELNYTLTGGAVEASAELVLSFAIKLTEADVTAIFERYYLTGPNQPAFGLARNVASAFITVAADFCLDTAQNTNLPQVETDAFGINSFDGDFQTPFATDATINLTANNIVLTFSEPLNLSIVNVSAVIIQNDPSNPTQSVRLGAQGNAGAQLNGTRLTITLTAQEQNQLRSLEALAVSLNTSYIALDRGCVYDVHGLPSDAILISNALNVSRLDRDEVNPELQSFVLDLDTNQLQLSFSEVIYAASLNPSALYLSNANGSEALAITSPAGTQANSDTMTVNLAPTDINTLKNNLNLGTDVANTYLFSLVSYDYPHGVPSAATDIAVTPVTQDSTAPILAQFVELSYNDATLTLAFSGAVDPQALDLSKITVQSAQETGSYSDGFTSLQLSGGNWSYNASAPEKITVHLLAADINALKTDALLCQYRYNCFITVASAVTSDYSGNDVSATSSAQMVASLRRDTNAPVLETVKINMNLGVLQLSFDEPVALDSLNMSCIEFTTPSGADFYRLTTLHGLRDTQTLANVPLSATDLHSLQARQLAAPTAPTRMRTSCALVQDVSFPTANEAGLITNASSLSVELLVPDTRAPQLVSFELDLDEDPGLITFTFNEPVNASSLDATTMLLQPSADNTSSSHAVAACTLEPEYERDAAVDFVFGQTVFACRLSAADQTAIKSNPHLATSLSTTYLSHAGGLVLDMSGNAAGALSNATAQRARLYVGDSTPARLTSFTLDLSLRELRLTFNDVVDPSSFVAAQITLAASATVVASNSYILTSSEAPGSTGYRVVIPLNANDFFELVSHPSLALSSATTYLQMTAFAFDDVTGVDVAAITTPLAATGFVADVIAPTLTNATVDFVNAQLRLLFSEPLTSVSIDASAVALLSASGSVVAQASNTSTGPLGEATLQLLPTIIQSLKAKRICTPGATCFLNISSAFGLDYWNNANDEELLHAVGDVIPETAAPILLGATLLASNNLTLTFDEPVDVAAAAAVDPTTIEFVVITGHSVAANFSARVVAVGPSASEIIVVLETEACNVLRAASISELASLSMLFSAGAVTDRFGVNSDSGNADVVVEARSPTPAPVNSTYNAGTGSLRLVFDAPIDHTTWNASAVQLCNGTSCLNLPSDTPVERIYSTASWPAIHAPPCWSAGAPTLCANLSYSTTIAVTLTNQFRAQGLLSNIGLSSSTTIVTAAAGWLHDASQVPLAAYTAPVDTLLPDANGPAPLNISLNLTSNVLSLRFDRPVDSSSIDYTLIQLHNASLAFDLAGHAVTLASYDDNRGIYVQLDNAVIADLKTLGILTGALPGTASTLVLELQVGAIASAYNVDSENTTAVVDISAADATPPELVSYVLDLNAKTLQLEFTEPILQDNVNTSLLVLNDVALSTSKVDILNATYPNQQQVVLTLSAHDFAALKTRMPVWSAAATSLDIATGAAQDTANIDATAVTNRLATTVVQDTTAPTLLAFAVDANEWKFYLTFSEPVNASTFSPSSLTLMNLDTPAQTLQLDAGTTSSYTAGFPLLDHVTLTLNASDRVQLQYFSGLYESLNSSMLSSTSGLIQDYGSGNTMTAITPSAPLVAASYVPDTLPAQVLAWQLNLATGEIVFTLSEPLNWSTVDVSRLVVGPGVNASVRLDASGALAFVQFPDVYSLVQELVTATYTLASSELDAIKLSTRCLVSSTCLLHSLTALGADWASIEVAPINDLEPIVLTPDTIAPSFVRFAAFDLNAGTLSLRFNEAINVSSVNATALVLTDSFETSFDLRLSNDLDLVVSPNGLDVNISLSTTTLNRLKVDVATGVAICRRQQTCYLRLDNGFVADMSGNAILAVDPGTFVASIRAAAFSADTTGPQLLSFELDLGEGLLHLSFDEIVDTDTLDPTALVLVGNSSTLTPSFTLTGGVASQQTQASNCTLIMTEADLLNLKAIVGLATYLNETFLLSSAFVEDSSGNLGGALASPLPASALYTNIQPAQLESVGSFDLRDNKMRLTFSQAVDVDTVQFGRFYVQSTSDGGAGTVSVSLEGDSAVYTDSTKRIIDIFFSRQDLVRLKLDASVGTTINNTYIAMDTTAIRDKFGTAAVAVSPFSALQPLAFVFDTAAPVLESVHLNMSSGILSLVFDDVINASTVTASQFRIQSTGSIGATAYHDLTAVETLSDDGFELELRISRSDLNTIKSLTNLATSSSNTYIRLFEAAVLSVVQGDSVVAATRQASFQADVVMPTVESVAVNTSSLTLTLTFSETINASRANTSRIHLASGSGEFLVLPFSGVQRSMADPSILFVTLSRSEANSLQQQYPLCSSASTCLVTIDAEGIFDMNGNPSIAFGPTPATIFTDDHVRPVLQAFDLSFVSNSNAQLTLSFSEVVNTTQLDLSRLALTDNMSTTIQLTAAVLEPSLTDRVQVNLTGNLLHAIKAPGTIGVVLAHTWLRANDSFVTDTRGNLNSGLSSLLAVSAVVSDTFPVLVTAAALDMSAGTLLLTFDEPINVSTLFASQLTIGTSAGQFRLTGQTAANLSSHATKVTLALLAGDLNQVRALFAAQPTMTLNATNTAVRDVFGNGVDEATTQTPLALTLAVADTTSPTVLSFDLNMTSEILTLHLSEYIRPASVDPSVLTLQAADASRNVTLDVETLVIETQVTSASPFIRIQLSANVIDNAKLQLQPWLDDSSCVLHVAAAFGLDAANNSFEAAQVLSGLISPDTLPPRLLSYDLVDVANSDTVAAELHLNFSEAINASAVDATTILLLRFANDDGVVLSNAQAPVTATAARLLTVGISWPEFDRLRTAVGLGWSISSLYLAHSQLANDTAGNSIVEIESSAPLAVTALTADLVPPSVVAFDLNLSSSVLTLELSEPVNTSALNTSMLRLQASGLSADVSVLLSGSEPVPDSGVLASELGLQLTTEVYHTILRTTSLAMSAATTFFSLEGPTIYNVLEPGATVDAKGNQLIRINASDALAVRTFTPDAVAPRIAAFDLNVQNGTATLVFSEPVQADSLNDATLTLRGGEDVSGTSVALVATAANWTAPTVVVLQLTVTTANQIRATNSIATRFNNTYLHVDSGFALDYNNNSGAAGVLQVRSLFTDGNPPSLVQTLFDVELGVLELSFDEPLNLSSTQPGAITLFSNSSTINYTLPVNATLEGTNDQVLSFALSSAELNIMKKAAVCVSAATCYLTYTENLVKDPERTSVRALQREEYRGFDVFTRDSSRPYLRPLGFVSFDLATANMVLLFNEVVDMASLNASFMTLSSTYNPADSGATLLTLDGATAASSDSDFSLQLQLTPALLANVKASSGLCTLPTNCYVLLGAEALADMSGNPVIASSTTFPGFAVQNLQRDTVPPILTGASLNMQDGVLTLAYDEPVVATPLNGSKIELFASGQMTWRVTLSTEAVVRTPSSSVTLRLSSVDVRAIKSTSLVSKPILLLDAAEGLVEDMANLPNNALASANVTVVVAPVDTRAPQLVSFELDLDEDPGLITFTFNEPVNASSLDATTMLLQPSADNTSSSHAVAACTLEPEYERDAAVDFVFGQTVFACRLSAADQTAIKSNPHLATSLSTTYLSHAGGLVLDMSGNAAGALSNATAQRARLYVGDSTPARLTSFTLDLSLRELRLTFNDVVDPVTLVSSELQLWGNATGAFVAHSLTLESIPVTTSPSYHVVISLSAADFYALTAAAPFHGLNMVYLTMTAAVLDDVLGNDVSAVTQRRPSLLVIPDNSAPAVVAVVLNLTAETVIFTFSESINASALQQGQLSFGDVANTENVTLTDASVVDSDSLETVVSLSLDEESSLRILSNKQLCTSQANCRVLLTSAFASDYSGNALDLTDLASAPLVVVADVRSPTPVGFSANLALETLTLTFSEPMNWTSIDVTSLSVQTSRTMPSATVTLTSDCSVVATQRYGSVGVIQLSAVVAAEVKQDLELLSSANLTWLQVDAAGIRDLAGNENSAAVLAVGVYTADSTAPVLIGVAVDMDAGTMTLEYNEPVNTSSVVADLVQVSQTNGSYSTTLDAATSVATAARLSRVIQLNWTQTDLNFFKASGIFQTQAEGFVRTQAAFVTDRAGNDNEMQMLAVSSYVADATAPRLLGFDLNISTEVPFVELEFSEAVNVSTLRLTSMTFRAAQSNDEARAVNVTLGTLLGVVDAQAHTTVQAQLSALDLLAMKDKGVALTRNTTFLSTLTGFVYDYAGNPSAEVVSSAALQVSNYVGDQTGPELLFAAVDLDAGTLDLTFDEPIANGTLNASGVLLSNVSQPLVIP</sequence>
<proteinExistence type="predicted"/>
<dbReference type="RefSeq" id="XP_001748293.1">
    <property type="nucleotide sequence ID" value="XM_001748241.1"/>
</dbReference>
<dbReference type="OMA" id="CTLEPEY"/>
<dbReference type="PANTHER" id="PTHR24019:SF5">
    <property type="entry name" value="ADIPOLIN"/>
    <property type="match status" value="1"/>
</dbReference>
<dbReference type="GO" id="GO:0005179">
    <property type="term" value="F:hormone activity"/>
    <property type="evidence" value="ECO:0000318"/>
    <property type="project" value="GO_Central"/>
</dbReference>
<gene>
    <name evidence="4" type="ORF">MONBRDRAFT_33612</name>
</gene>
<dbReference type="Proteomes" id="UP000001357">
    <property type="component" value="Unassembled WGS sequence"/>
</dbReference>
<comment type="subcellular location">
    <subcellularLocation>
        <location evidence="1">Secreted</location>
    </subcellularLocation>
</comment>
<evidence type="ECO:0000256" key="2">
    <source>
        <dbReference type="ARBA" id="ARBA00022525"/>
    </source>
</evidence>
<name>A9V6K1_MONBE</name>
<accession>A9V6K1</accession>
<dbReference type="InterPro" id="IPR052136">
    <property type="entry name" value="Adipolin/Erythroferrone-rel"/>
</dbReference>
<protein>
    <submittedName>
        <fullName evidence="4">Uncharacterized protein</fullName>
    </submittedName>
</protein>
<keyword evidence="3" id="KW-0732">Signal</keyword>
<evidence type="ECO:0000313" key="5">
    <source>
        <dbReference type="Proteomes" id="UP000001357"/>
    </source>
</evidence>
<evidence type="ECO:0000313" key="4">
    <source>
        <dbReference type="EMBL" id="EDQ86748.1"/>
    </source>
</evidence>
<dbReference type="GeneID" id="5893575"/>
<organism evidence="4 5">
    <name type="scientific">Monosiga brevicollis</name>
    <name type="common">Choanoflagellate</name>
    <dbReference type="NCBI Taxonomy" id="81824"/>
    <lineage>
        <taxon>Eukaryota</taxon>
        <taxon>Choanoflagellata</taxon>
        <taxon>Craspedida</taxon>
        <taxon>Salpingoecidae</taxon>
        <taxon>Monosiga</taxon>
    </lineage>
</organism>
<dbReference type="GO" id="GO:0005615">
    <property type="term" value="C:extracellular space"/>
    <property type="evidence" value="ECO:0000318"/>
    <property type="project" value="GO_Central"/>
</dbReference>
<evidence type="ECO:0000256" key="3">
    <source>
        <dbReference type="ARBA" id="ARBA00022729"/>
    </source>
</evidence>
<dbReference type="eggNOG" id="ENOG502S38J">
    <property type="taxonomic scope" value="Eukaryota"/>
</dbReference>
<reference evidence="4 5" key="1">
    <citation type="journal article" date="2008" name="Nature">
        <title>The genome of the choanoflagellate Monosiga brevicollis and the origin of metazoans.</title>
        <authorList>
            <consortium name="JGI Sequencing"/>
            <person name="King N."/>
            <person name="Westbrook M.J."/>
            <person name="Young S.L."/>
            <person name="Kuo A."/>
            <person name="Abedin M."/>
            <person name="Chapman J."/>
            <person name="Fairclough S."/>
            <person name="Hellsten U."/>
            <person name="Isogai Y."/>
            <person name="Letunic I."/>
            <person name="Marr M."/>
            <person name="Pincus D."/>
            <person name="Putnam N."/>
            <person name="Rokas A."/>
            <person name="Wright K.J."/>
            <person name="Zuzow R."/>
            <person name="Dirks W."/>
            <person name="Good M."/>
            <person name="Goodstein D."/>
            <person name="Lemons D."/>
            <person name="Li W."/>
            <person name="Lyons J.B."/>
            <person name="Morris A."/>
            <person name="Nichols S."/>
            <person name="Richter D.J."/>
            <person name="Salamov A."/>
            <person name="Bork P."/>
            <person name="Lim W.A."/>
            <person name="Manning G."/>
            <person name="Miller W.T."/>
            <person name="McGinnis W."/>
            <person name="Shapiro H."/>
            <person name="Tjian R."/>
            <person name="Grigoriev I.V."/>
            <person name="Rokhsar D."/>
        </authorList>
    </citation>
    <scope>NUCLEOTIDE SEQUENCE [LARGE SCALE GENOMIC DNA]</scope>
    <source>
        <strain evidence="5">MX1 / ATCC 50154</strain>
    </source>
</reference>
<keyword evidence="5" id="KW-1185">Reference proteome</keyword>
<evidence type="ECO:0000256" key="1">
    <source>
        <dbReference type="ARBA" id="ARBA00004613"/>
    </source>
</evidence>
<dbReference type="EMBL" id="CH991563">
    <property type="protein sequence ID" value="EDQ86748.1"/>
    <property type="molecule type" value="Genomic_DNA"/>
</dbReference>